<sequence>MQQFPFHFKEETFTLTLKMREEDKSVNHTLFSLDPCIKETYLNDSAFTCPEPHYRPTFLDQPSEIPRQPCIKETYLYDSTVIRPQPHYRPILLDQPSENPRHPRESYFQSPLLYDSTFSPPEAHSRPTLWGQTSENPRQPFIRETYLHDSGLACPQPRYRPTLWDQPNKNPSSLFMKPQLDISGMKCSDTVYRTSPVWADPSTTGIHNLPVLSEVFGTKKKKKTKHNNKRADAVTRHIEDIKRRQNKIDNVDFLKNQLDIPGMISSKTVYRTPPVWAAPSSTGLGPTPDEPFGENKGRKKYCDFKRVNPVFHHLDEQKRNQSKLDNPIGLTPYGLTPIGLSPIGLTPIGLSPIVLTPIGFTPIGLSPFGFTPIGLTPIGLSPIGLTPIGLTTIGFSPMGLSPIGLTPIGLSPIGLSPIDLSPIGLTPIGLTPIGLTPIGLTPIGLSPFGFSKQQRHVPETLFFRWSEYDDDPVI</sequence>
<dbReference type="Proteomes" id="UP000694892">
    <property type="component" value="Chromosome 3L"/>
</dbReference>
<name>A0A974DFC0_XENLA</name>
<reference evidence="2" key="1">
    <citation type="journal article" date="2016" name="Nature">
        <title>Genome evolution in the allotetraploid frog Xenopus laevis.</title>
        <authorList>
            <person name="Session A.M."/>
            <person name="Uno Y."/>
            <person name="Kwon T."/>
            <person name="Chapman J.A."/>
            <person name="Toyoda A."/>
            <person name="Takahashi S."/>
            <person name="Fukui A."/>
            <person name="Hikosaka A."/>
            <person name="Suzuki A."/>
            <person name="Kondo M."/>
            <person name="van Heeringen S.J."/>
            <person name="Quigley I."/>
            <person name="Heinz S."/>
            <person name="Ogino H."/>
            <person name="Ochi H."/>
            <person name="Hellsten U."/>
            <person name="Lyons J.B."/>
            <person name="Simakov O."/>
            <person name="Putnam N."/>
            <person name="Stites J."/>
            <person name="Kuroki Y."/>
            <person name="Tanaka T."/>
            <person name="Michiue T."/>
            <person name="Watanabe M."/>
            <person name="Bogdanovic O."/>
            <person name="Lister R."/>
            <person name="Georgiou G."/>
            <person name="Paranjpe S.S."/>
            <person name="van Kruijsbergen I."/>
            <person name="Shu S."/>
            <person name="Carlson J."/>
            <person name="Kinoshita T."/>
            <person name="Ohta Y."/>
            <person name="Mawaribuchi S."/>
            <person name="Jenkins J."/>
            <person name="Grimwood J."/>
            <person name="Schmutz J."/>
            <person name="Mitros T."/>
            <person name="Mozaffari S.V."/>
            <person name="Suzuki Y."/>
            <person name="Haramoto Y."/>
            <person name="Yamamoto T.S."/>
            <person name="Takagi C."/>
            <person name="Heald R."/>
            <person name="Miller K."/>
            <person name="Haudenschild C."/>
            <person name="Kitzman J."/>
            <person name="Nakayama T."/>
            <person name="Izutsu Y."/>
            <person name="Robert J."/>
            <person name="Fortriede J."/>
            <person name="Burns K."/>
            <person name="Lotay V."/>
            <person name="Karimi K."/>
            <person name="Yasuoka Y."/>
            <person name="Dichmann D.S."/>
            <person name="Flajnik M.F."/>
            <person name="Houston D.W."/>
            <person name="Shendure J."/>
            <person name="DuPasquier L."/>
            <person name="Vize P.D."/>
            <person name="Zorn A.M."/>
            <person name="Ito M."/>
            <person name="Marcotte E.M."/>
            <person name="Wallingford J.B."/>
            <person name="Ito Y."/>
            <person name="Asashima M."/>
            <person name="Ueno N."/>
            <person name="Matsuda Y."/>
            <person name="Veenstra G.J."/>
            <person name="Fujiyama A."/>
            <person name="Harland R.M."/>
            <person name="Taira M."/>
            <person name="Rokhsar D.S."/>
        </authorList>
    </citation>
    <scope>NUCLEOTIDE SEQUENCE [LARGE SCALE GENOMIC DNA]</scope>
    <source>
        <strain evidence="2">J</strain>
    </source>
</reference>
<proteinExistence type="predicted"/>
<dbReference type="AlphaFoldDB" id="A0A974DFC0"/>
<dbReference type="EMBL" id="CM004470">
    <property type="protein sequence ID" value="OCT90899.1"/>
    <property type="molecule type" value="Genomic_DNA"/>
</dbReference>
<protein>
    <submittedName>
        <fullName evidence="1">Uncharacterized protein</fullName>
    </submittedName>
</protein>
<organism evidence="1 2">
    <name type="scientific">Xenopus laevis</name>
    <name type="common">African clawed frog</name>
    <dbReference type="NCBI Taxonomy" id="8355"/>
    <lineage>
        <taxon>Eukaryota</taxon>
        <taxon>Metazoa</taxon>
        <taxon>Chordata</taxon>
        <taxon>Craniata</taxon>
        <taxon>Vertebrata</taxon>
        <taxon>Euteleostomi</taxon>
        <taxon>Amphibia</taxon>
        <taxon>Batrachia</taxon>
        <taxon>Anura</taxon>
        <taxon>Pipoidea</taxon>
        <taxon>Pipidae</taxon>
        <taxon>Xenopodinae</taxon>
        <taxon>Xenopus</taxon>
        <taxon>Xenopus</taxon>
    </lineage>
</organism>
<evidence type="ECO:0000313" key="2">
    <source>
        <dbReference type="Proteomes" id="UP000694892"/>
    </source>
</evidence>
<evidence type="ECO:0000313" key="1">
    <source>
        <dbReference type="EMBL" id="OCT90899.1"/>
    </source>
</evidence>
<accession>A0A974DFC0</accession>
<gene>
    <name evidence="1" type="ORF">XELAEV_18019516mg</name>
</gene>